<dbReference type="Proteomes" id="UP000034024">
    <property type="component" value="Chromosome"/>
</dbReference>
<evidence type="ECO:0000313" key="2">
    <source>
        <dbReference type="Proteomes" id="UP000034024"/>
    </source>
</evidence>
<dbReference type="AlphaFoldDB" id="A0A0F7JMW3"/>
<gene>
    <name evidence="1" type="ORF">SY84_12305</name>
</gene>
<name>A0A0F7JMW3_9DEIO</name>
<accession>A0A0F7JMW3</accession>
<dbReference type="KEGG" id="dch:SY84_12305"/>
<sequence length="140" mass="15133">MVVVTELSESRVPVGVTGAGEWVYLAREGGWSSLTDSSPVFMVTVLPQGAAFHSDLRDQLIAAGLTPSLADTFPVDSSIRLGLTWPTEFWQQAALDWLEREGGTEAFLLELEALVHTGGTQRIRHTARRLVRGITGASSP</sequence>
<reference evidence="1 2" key="1">
    <citation type="submission" date="2015-01" db="EMBL/GenBank/DDBJ databases">
        <title>Deinococcus soli/N5/whole genome sequencing.</title>
        <authorList>
            <person name="Kim M.K."/>
            <person name="Srinivasan S."/>
            <person name="Lee J.-J."/>
        </authorList>
    </citation>
    <scope>NUCLEOTIDE SEQUENCE [LARGE SCALE GENOMIC DNA]</scope>
    <source>
        <strain evidence="1 2">N5</strain>
    </source>
</reference>
<proteinExistence type="predicted"/>
<dbReference type="PATRIC" id="fig|1309411.5.peg.2505"/>
<keyword evidence="2" id="KW-1185">Reference proteome</keyword>
<organism evidence="1 2">
    <name type="scientific">Deinococcus soli</name>
    <name type="common">ex Cha et al. 2016</name>
    <dbReference type="NCBI Taxonomy" id="1309411"/>
    <lineage>
        <taxon>Bacteria</taxon>
        <taxon>Thermotogati</taxon>
        <taxon>Deinococcota</taxon>
        <taxon>Deinococci</taxon>
        <taxon>Deinococcales</taxon>
        <taxon>Deinococcaceae</taxon>
        <taxon>Deinococcus</taxon>
    </lineage>
</organism>
<protein>
    <submittedName>
        <fullName evidence="1">Uncharacterized protein</fullName>
    </submittedName>
</protein>
<evidence type="ECO:0000313" key="1">
    <source>
        <dbReference type="EMBL" id="AKH17686.1"/>
    </source>
</evidence>
<dbReference type="EMBL" id="CP011389">
    <property type="protein sequence ID" value="AKH17686.1"/>
    <property type="molecule type" value="Genomic_DNA"/>
</dbReference>